<dbReference type="EMBL" id="JYDW01000077">
    <property type="protein sequence ID" value="KRZ57323.1"/>
    <property type="molecule type" value="Genomic_DNA"/>
</dbReference>
<gene>
    <name evidence="2" type="ORF">T02_1077</name>
</gene>
<accession>A0A0V1LCR5</accession>
<protein>
    <submittedName>
        <fullName evidence="2">Uncharacterized protein</fullName>
    </submittedName>
</protein>
<feature type="transmembrane region" description="Helical" evidence="1">
    <location>
        <begin position="28"/>
        <end position="52"/>
    </location>
</feature>
<dbReference type="Proteomes" id="UP000054721">
    <property type="component" value="Unassembled WGS sequence"/>
</dbReference>
<reference evidence="2 3" key="1">
    <citation type="submission" date="2015-05" db="EMBL/GenBank/DDBJ databases">
        <title>Evolution of Trichinella species and genotypes.</title>
        <authorList>
            <person name="Korhonen P.K."/>
            <person name="Edoardo P."/>
            <person name="Giuseppe L.R."/>
            <person name="Gasser R.B."/>
        </authorList>
    </citation>
    <scope>NUCLEOTIDE SEQUENCE [LARGE SCALE GENOMIC DNA]</scope>
    <source>
        <strain evidence="2">ISS10</strain>
    </source>
</reference>
<keyword evidence="1" id="KW-0812">Transmembrane</keyword>
<keyword evidence="1" id="KW-1133">Transmembrane helix</keyword>
<evidence type="ECO:0000313" key="2">
    <source>
        <dbReference type="EMBL" id="KRZ57323.1"/>
    </source>
</evidence>
<comment type="caution">
    <text evidence="2">The sequence shown here is derived from an EMBL/GenBank/DDBJ whole genome shotgun (WGS) entry which is preliminary data.</text>
</comment>
<evidence type="ECO:0000313" key="3">
    <source>
        <dbReference type="Proteomes" id="UP000054721"/>
    </source>
</evidence>
<sequence>MLFAAQIAIHGGWTAIWKLFSPKWRFSLFGYTGCWLVEIGNMAFGIAVLFSFHYMSRRCVHAVAQANRLTMYFRRIKIDLCNLNEAAEVMHMKVLIERLIILTALSFRISSAVNDRRMKNDVRVVWVLFAK</sequence>
<keyword evidence="3" id="KW-1185">Reference proteome</keyword>
<evidence type="ECO:0000256" key="1">
    <source>
        <dbReference type="SAM" id="Phobius"/>
    </source>
</evidence>
<dbReference type="OrthoDB" id="10496856at2759"/>
<dbReference type="AlphaFoldDB" id="A0A0V1LCR5"/>
<organism evidence="2 3">
    <name type="scientific">Trichinella nativa</name>
    <dbReference type="NCBI Taxonomy" id="6335"/>
    <lineage>
        <taxon>Eukaryota</taxon>
        <taxon>Metazoa</taxon>
        <taxon>Ecdysozoa</taxon>
        <taxon>Nematoda</taxon>
        <taxon>Enoplea</taxon>
        <taxon>Dorylaimia</taxon>
        <taxon>Trichinellida</taxon>
        <taxon>Trichinellidae</taxon>
        <taxon>Trichinella</taxon>
    </lineage>
</organism>
<name>A0A0V1LCR5_9BILA</name>
<keyword evidence="1" id="KW-0472">Membrane</keyword>
<proteinExistence type="predicted"/>